<sequence>MDTAGEDQDMANNERGSWYPKDTDNFHWVLSRHTKIGTDGILHLDHRYLDIRDISLVELIESENETNKCTPGYVPVTDEDIINRLEIFNDSNPNKDCRRWFTLLRDLQTAAGGKHSVRQINTKHINTRSRWSVPFKSLHEVGYLIKNQTQRGSSRHKSGHSSQALPPYRTNIEKKNLASIKAMKKYVQHRQYVELHYPERSYQTFSFTEPVDDADVSDDVSEPERWIRAMIKRHGPAMVLYMDRCAQNLANTYITELNARNPHVAPLPHLNSPACHAVITGYLDKLIDEVMAMPKEVRTAAAKVSLQTDVHLAPQGETLQHQRNAAKTKGLQKRVREQSAAPEHMDDVPPPVETQPIGIAKAGKPSRPIELDGHSEMKRSKSRVFSNKQEGSSNNLSMNSYNSMGFYQPEEGEQVAHSSNQVHMDEEFFSSFINYDPSSSVGATHDHGYRFALSPSYNQALGSYDPEGVPQPDLLDAIVNMT</sequence>
<evidence type="ECO:0000313" key="3">
    <source>
        <dbReference type="Proteomes" id="UP001140011"/>
    </source>
</evidence>
<evidence type="ECO:0000313" key="2">
    <source>
        <dbReference type="EMBL" id="KAJ2753957.1"/>
    </source>
</evidence>
<dbReference type="EMBL" id="JANBUH010000149">
    <property type="protein sequence ID" value="KAJ2753957.1"/>
    <property type="molecule type" value="Genomic_DNA"/>
</dbReference>
<feature type="compositionally biased region" description="Basic and acidic residues" evidence="1">
    <location>
        <begin position="367"/>
        <end position="379"/>
    </location>
</feature>
<evidence type="ECO:0000256" key="1">
    <source>
        <dbReference type="SAM" id="MobiDB-lite"/>
    </source>
</evidence>
<feature type="compositionally biased region" description="Basic residues" evidence="1">
    <location>
        <begin position="324"/>
        <end position="333"/>
    </location>
</feature>
<keyword evidence="3" id="KW-1185">Reference proteome</keyword>
<organism evidence="2 3">
    <name type="scientific">Coemansia pectinata</name>
    <dbReference type="NCBI Taxonomy" id="1052879"/>
    <lineage>
        <taxon>Eukaryota</taxon>
        <taxon>Fungi</taxon>
        <taxon>Fungi incertae sedis</taxon>
        <taxon>Zoopagomycota</taxon>
        <taxon>Kickxellomycotina</taxon>
        <taxon>Kickxellomycetes</taxon>
        <taxon>Kickxellales</taxon>
        <taxon>Kickxellaceae</taxon>
        <taxon>Coemansia</taxon>
    </lineage>
</organism>
<protein>
    <submittedName>
        <fullName evidence="2">Uncharacterized protein</fullName>
    </submittedName>
</protein>
<dbReference type="AlphaFoldDB" id="A0A9W8LC69"/>
<comment type="caution">
    <text evidence="2">The sequence shown here is derived from an EMBL/GenBank/DDBJ whole genome shotgun (WGS) entry which is preliminary data.</text>
</comment>
<feature type="region of interest" description="Disordered" evidence="1">
    <location>
        <begin position="148"/>
        <end position="167"/>
    </location>
</feature>
<reference evidence="2" key="1">
    <citation type="submission" date="2022-07" db="EMBL/GenBank/DDBJ databases">
        <title>Phylogenomic reconstructions and comparative analyses of Kickxellomycotina fungi.</title>
        <authorList>
            <person name="Reynolds N.K."/>
            <person name="Stajich J.E."/>
            <person name="Barry K."/>
            <person name="Grigoriev I.V."/>
            <person name="Crous P."/>
            <person name="Smith M.E."/>
        </authorList>
    </citation>
    <scope>NUCLEOTIDE SEQUENCE</scope>
    <source>
        <strain evidence="2">BCRC 34297</strain>
    </source>
</reference>
<dbReference type="Proteomes" id="UP001140011">
    <property type="component" value="Unassembled WGS sequence"/>
</dbReference>
<feature type="non-terminal residue" evidence="2">
    <location>
        <position position="482"/>
    </location>
</feature>
<dbReference type="OrthoDB" id="5557898at2759"/>
<proteinExistence type="predicted"/>
<feature type="region of interest" description="Disordered" evidence="1">
    <location>
        <begin position="314"/>
        <end position="397"/>
    </location>
</feature>
<name>A0A9W8LC69_9FUNG</name>
<gene>
    <name evidence="2" type="ORF">GGI19_002752</name>
</gene>
<accession>A0A9W8LC69</accession>